<reference evidence="3" key="2">
    <citation type="submission" date="2010-05" db="EMBL/GenBank/DDBJ databases">
        <title>The Genome Sequence of Magnaporthe poae strain ATCC 64411.</title>
        <authorList>
            <consortium name="The Broad Institute Genome Sequencing Platform"/>
            <consortium name="Broad Institute Genome Sequencing Center for Infectious Disease"/>
            <person name="Ma L.-J."/>
            <person name="Dead R."/>
            <person name="Young S."/>
            <person name="Zeng Q."/>
            <person name="Koehrsen M."/>
            <person name="Alvarado L."/>
            <person name="Berlin A."/>
            <person name="Chapman S.B."/>
            <person name="Chen Z."/>
            <person name="Freedman E."/>
            <person name="Gellesch M."/>
            <person name="Goldberg J."/>
            <person name="Griggs A."/>
            <person name="Gujja S."/>
            <person name="Heilman E.R."/>
            <person name="Heiman D."/>
            <person name="Hepburn T."/>
            <person name="Howarth C."/>
            <person name="Jen D."/>
            <person name="Larson L."/>
            <person name="Mehta T."/>
            <person name="Neiman D."/>
            <person name="Pearson M."/>
            <person name="Roberts A."/>
            <person name="Saif S."/>
            <person name="Shea T."/>
            <person name="Shenoy N."/>
            <person name="Sisk P."/>
            <person name="Stolte C."/>
            <person name="Sykes S."/>
            <person name="Walk T."/>
            <person name="White J."/>
            <person name="Yandava C."/>
            <person name="Haas B."/>
            <person name="Nusbaum C."/>
            <person name="Birren B."/>
        </authorList>
    </citation>
    <scope>NUCLEOTIDE SEQUENCE</scope>
    <source>
        <strain evidence="3">ATCC 64411</strain>
    </source>
</reference>
<evidence type="ECO:0000313" key="5">
    <source>
        <dbReference type="Proteomes" id="UP000011715"/>
    </source>
</evidence>
<dbReference type="eggNOG" id="ENOG502TCJZ">
    <property type="taxonomic scope" value="Eukaryota"/>
</dbReference>
<evidence type="ECO:0000313" key="4">
    <source>
        <dbReference type="EnsemblFungi" id="MAPG_01962T0"/>
    </source>
</evidence>
<name>A0A0C4DQ25_MAGP6</name>
<reference evidence="4" key="4">
    <citation type="journal article" date="2015" name="G3 (Bethesda)">
        <title>Genome sequences of three phytopathogenic species of the Magnaporthaceae family of fungi.</title>
        <authorList>
            <person name="Okagaki L.H."/>
            <person name="Nunes C.C."/>
            <person name="Sailsbery J."/>
            <person name="Clay B."/>
            <person name="Brown D."/>
            <person name="John T."/>
            <person name="Oh Y."/>
            <person name="Young N."/>
            <person name="Fitzgerald M."/>
            <person name="Haas B.J."/>
            <person name="Zeng Q."/>
            <person name="Young S."/>
            <person name="Adiconis X."/>
            <person name="Fan L."/>
            <person name="Levin J.Z."/>
            <person name="Mitchell T.K."/>
            <person name="Okubara P.A."/>
            <person name="Farman M.L."/>
            <person name="Kohn L.M."/>
            <person name="Birren B."/>
            <person name="Ma L.-J."/>
            <person name="Dean R.A."/>
        </authorList>
    </citation>
    <scope>NUCLEOTIDE SEQUENCE</scope>
    <source>
        <strain evidence="4">ATCC 64411 / 73-15</strain>
    </source>
</reference>
<evidence type="ECO:0000313" key="3">
    <source>
        <dbReference type="EMBL" id="KLU82894.1"/>
    </source>
</evidence>
<gene>
    <name evidence="3" type="ORF">MAPG_01962</name>
</gene>
<feature type="region of interest" description="Disordered" evidence="1">
    <location>
        <begin position="1"/>
        <end position="29"/>
    </location>
</feature>
<accession>A0A0C4DQ25</accession>
<keyword evidence="2" id="KW-0472">Membrane</keyword>
<reference evidence="5" key="1">
    <citation type="submission" date="2010-05" db="EMBL/GenBank/DDBJ databases">
        <title>The genome sequence of Magnaporthe poae strain ATCC 64411.</title>
        <authorList>
            <person name="Ma L.-J."/>
            <person name="Dead R."/>
            <person name="Young S."/>
            <person name="Zeng Q."/>
            <person name="Koehrsen M."/>
            <person name="Alvarado L."/>
            <person name="Berlin A."/>
            <person name="Chapman S.B."/>
            <person name="Chen Z."/>
            <person name="Freedman E."/>
            <person name="Gellesch M."/>
            <person name="Goldberg J."/>
            <person name="Griggs A."/>
            <person name="Gujja S."/>
            <person name="Heilman E.R."/>
            <person name="Heiman D."/>
            <person name="Hepburn T."/>
            <person name="Howarth C."/>
            <person name="Jen D."/>
            <person name="Larson L."/>
            <person name="Mehta T."/>
            <person name="Neiman D."/>
            <person name="Pearson M."/>
            <person name="Roberts A."/>
            <person name="Saif S."/>
            <person name="Shea T."/>
            <person name="Shenoy N."/>
            <person name="Sisk P."/>
            <person name="Stolte C."/>
            <person name="Sykes S."/>
            <person name="Walk T."/>
            <person name="White J."/>
            <person name="Yandava C."/>
            <person name="Haas B."/>
            <person name="Nusbaum C."/>
            <person name="Birren B."/>
        </authorList>
    </citation>
    <scope>NUCLEOTIDE SEQUENCE [LARGE SCALE GENOMIC DNA]</scope>
    <source>
        <strain evidence="5">ATCC 64411 / 73-15</strain>
    </source>
</reference>
<dbReference type="EnsemblFungi" id="MAPG_01962T0">
    <property type="protein sequence ID" value="MAPG_01962T0"/>
    <property type="gene ID" value="MAPG_01962"/>
</dbReference>
<keyword evidence="2" id="KW-0812">Transmembrane</keyword>
<dbReference type="STRING" id="644358.A0A0C4DQ25"/>
<protein>
    <submittedName>
        <fullName evidence="3 4">Uncharacterized protein</fullName>
    </submittedName>
</protein>
<feature type="region of interest" description="Disordered" evidence="1">
    <location>
        <begin position="85"/>
        <end position="113"/>
    </location>
</feature>
<organism evidence="4 5">
    <name type="scientific">Magnaporthiopsis poae (strain ATCC 64411 / 73-15)</name>
    <name type="common">Kentucky bluegrass fungus</name>
    <name type="synonym">Magnaporthe poae</name>
    <dbReference type="NCBI Taxonomy" id="644358"/>
    <lineage>
        <taxon>Eukaryota</taxon>
        <taxon>Fungi</taxon>
        <taxon>Dikarya</taxon>
        <taxon>Ascomycota</taxon>
        <taxon>Pezizomycotina</taxon>
        <taxon>Sordariomycetes</taxon>
        <taxon>Sordariomycetidae</taxon>
        <taxon>Magnaporthales</taxon>
        <taxon>Magnaporthaceae</taxon>
        <taxon>Magnaporthiopsis</taxon>
    </lineage>
</organism>
<dbReference type="Proteomes" id="UP000011715">
    <property type="component" value="Unassembled WGS sequence"/>
</dbReference>
<keyword evidence="5" id="KW-1185">Reference proteome</keyword>
<feature type="transmembrane region" description="Helical" evidence="2">
    <location>
        <begin position="213"/>
        <end position="233"/>
    </location>
</feature>
<dbReference type="VEuPathDB" id="FungiDB:MAPG_01962"/>
<sequence>MRSSTGAVVEGPRNRCTRAETSHRRGGGATALGPNNLYASQSLVEVARLCGLWVSYTECTVEEAERLRAFVGRLSRDVEAARAAAAAASGRRGREKDDDQQDDDGDGTGSYSMADSDLDEIGLIIDERLDFILHKARYTLSTARYVRERSMDFIPTVGNYITQGIYVRMGSLRIRGMKRLKVICVVLLVFLPGILVTTFFSTSFMAALHPPHWSFWAAAVPFVGGVLALWGSWDKWKLPWWMKRSPRLEVARWMRDFKRWARRRIGLSDTSSTTSGSSTSIVDE</sequence>
<feature type="transmembrane region" description="Helical" evidence="2">
    <location>
        <begin position="182"/>
        <end position="207"/>
    </location>
</feature>
<reference evidence="3" key="3">
    <citation type="submission" date="2011-03" db="EMBL/GenBank/DDBJ databases">
        <title>Annotation of Magnaporthe poae ATCC 64411.</title>
        <authorList>
            <person name="Ma L.-J."/>
            <person name="Dead R."/>
            <person name="Young S.K."/>
            <person name="Zeng Q."/>
            <person name="Gargeya S."/>
            <person name="Fitzgerald M."/>
            <person name="Haas B."/>
            <person name="Abouelleil A."/>
            <person name="Alvarado L."/>
            <person name="Arachchi H.M."/>
            <person name="Berlin A."/>
            <person name="Brown A."/>
            <person name="Chapman S.B."/>
            <person name="Chen Z."/>
            <person name="Dunbar C."/>
            <person name="Freedman E."/>
            <person name="Gearin G."/>
            <person name="Gellesch M."/>
            <person name="Goldberg J."/>
            <person name="Griggs A."/>
            <person name="Gujja S."/>
            <person name="Heiman D."/>
            <person name="Howarth C."/>
            <person name="Larson L."/>
            <person name="Lui A."/>
            <person name="MacDonald P.J.P."/>
            <person name="Mehta T."/>
            <person name="Montmayeur A."/>
            <person name="Murphy C."/>
            <person name="Neiman D."/>
            <person name="Pearson M."/>
            <person name="Priest M."/>
            <person name="Roberts A."/>
            <person name="Saif S."/>
            <person name="Shea T."/>
            <person name="Shenoy N."/>
            <person name="Sisk P."/>
            <person name="Stolte C."/>
            <person name="Sykes S."/>
            <person name="Yandava C."/>
            <person name="Wortman J."/>
            <person name="Nusbaum C."/>
            <person name="Birren B."/>
        </authorList>
    </citation>
    <scope>NUCLEOTIDE SEQUENCE</scope>
    <source>
        <strain evidence="3">ATCC 64411</strain>
    </source>
</reference>
<dbReference type="EMBL" id="GL876967">
    <property type="protein sequence ID" value="KLU82894.1"/>
    <property type="molecule type" value="Genomic_DNA"/>
</dbReference>
<proteinExistence type="predicted"/>
<evidence type="ECO:0000256" key="1">
    <source>
        <dbReference type="SAM" id="MobiDB-lite"/>
    </source>
</evidence>
<evidence type="ECO:0000256" key="2">
    <source>
        <dbReference type="SAM" id="Phobius"/>
    </source>
</evidence>
<reference evidence="4" key="5">
    <citation type="submission" date="2015-06" db="UniProtKB">
        <authorList>
            <consortium name="EnsemblFungi"/>
        </authorList>
    </citation>
    <scope>IDENTIFICATION</scope>
    <source>
        <strain evidence="4">ATCC 64411</strain>
    </source>
</reference>
<keyword evidence="2" id="KW-1133">Transmembrane helix</keyword>
<dbReference type="OrthoDB" id="1046782at2759"/>
<dbReference type="AlphaFoldDB" id="A0A0C4DQ25"/>
<dbReference type="EMBL" id="ADBL01000492">
    <property type="status" value="NOT_ANNOTATED_CDS"/>
    <property type="molecule type" value="Genomic_DNA"/>
</dbReference>